<organism evidence="9">
    <name type="scientific">Aureococcus anophagefferens</name>
    <name type="common">Harmful bloom alga</name>
    <dbReference type="NCBI Taxonomy" id="44056"/>
    <lineage>
        <taxon>Eukaryota</taxon>
        <taxon>Sar</taxon>
        <taxon>Stramenopiles</taxon>
        <taxon>Ochrophyta</taxon>
        <taxon>Pelagophyceae</taxon>
        <taxon>Pelagomonadales</taxon>
        <taxon>Pelagomonadaceae</taxon>
        <taxon>Aureococcus</taxon>
    </lineage>
</organism>
<dbReference type="Proteomes" id="UP000002729">
    <property type="component" value="Unassembled WGS sequence"/>
</dbReference>
<keyword evidence="9" id="KW-1185">Reference proteome</keyword>
<evidence type="ECO:0000256" key="2">
    <source>
        <dbReference type="ARBA" id="ARBA00022723"/>
    </source>
</evidence>
<evidence type="ECO:0000256" key="4">
    <source>
        <dbReference type="ARBA" id="ARBA00022833"/>
    </source>
</evidence>
<dbReference type="Pfam" id="PF09733">
    <property type="entry name" value="VEFS-Box"/>
    <property type="match status" value="1"/>
</dbReference>
<accession>F0YB04</accession>
<dbReference type="InterPro" id="IPR019135">
    <property type="entry name" value="Polycomb_protein_VEFS-Box"/>
</dbReference>
<dbReference type="eggNOG" id="KOG2350">
    <property type="taxonomic scope" value="Eukaryota"/>
</dbReference>
<reference evidence="8 9" key="1">
    <citation type="journal article" date="2011" name="Proc. Natl. Acad. Sci. U.S.A.">
        <title>Niche of harmful alga Aureococcus anophagefferens revealed through ecogenomics.</title>
        <authorList>
            <person name="Gobler C.J."/>
            <person name="Berry D.L."/>
            <person name="Dyhrman S.T."/>
            <person name="Wilhelm S.W."/>
            <person name="Salamov A."/>
            <person name="Lobanov A.V."/>
            <person name="Zhang Y."/>
            <person name="Collier J.L."/>
            <person name="Wurch L.L."/>
            <person name="Kustka A.B."/>
            <person name="Dill B.D."/>
            <person name="Shah M."/>
            <person name="VerBerkmoes N.C."/>
            <person name="Kuo A."/>
            <person name="Terry A."/>
            <person name="Pangilinan J."/>
            <person name="Lindquist E.A."/>
            <person name="Lucas S."/>
            <person name="Paulsen I.T."/>
            <person name="Hattenrath-Lehmann T.K."/>
            <person name="Talmage S.C."/>
            <person name="Walker E.A."/>
            <person name="Koch F."/>
            <person name="Burson A.M."/>
            <person name="Marcoval M.A."/>
            <person name="Tang Y.Z."/>
            <person name="Lecleir G.R."/>
            <person name="Coyne K.J."/>
            <person name="Berg G.M."/>
            <person name="Bertrand E.M."/>
            <person name="Saito M.A."/>
            <person name="Gladyshev V.N."/>
            <person name="Grigoriev I.V."/>
        </authorList>
    </citation>
    <scope>NUCLEOTIDE SEQUENCE [LARGE SCALE GENOMIC DNA]</scope>
    <source>
        <strain evidence="9">CCMP 1984</strain>
    </source>
</reference>
<dbReference type="InParanoid" id="F0YB04"/>
<evidence type="ECO:0000313" key="8">
    <source>
        <dbReference type="EMBL" id="EGB07543.1"/>
    </source>
</evidence>
<dbReference type="CDD" id="cd21553">
    <property type="entry name" value="VEFS-box_EMF2-like"/>
    <property type="match status" value="1"/>
</dbReference>
<keyword evidence="6" id="KW-0804">Transcription</keyword>
<evidence type="ECO:0000256" key="1">
    <source>
        <dbReference type="ARBA" id="ARBA00007416"/>
    </source>
</evidence>
<keyword evidence="3" id="KW-0863">Zinc-finger</keyword>
<keyword evidence="2" id="KW-0479">Metal-binding</keyword>
<gene>
    <name evidence="8" type="ORF">AURANDRAFT_27586</name>
</gene>
<dbReference type="GO" id="GO:0008270">
    <property type="term" value="F:zinc ion binding"/>
    <property type="evidence" value="ECO:0007669"/>
    <property type="project" value="UniProtKB-KW"/>
</dbReference>
<dbReference type="AlphaFoldDB" id="F0YB04"/>
<evidence type="ECO:0000313" key="9">
    <source>
        <dbReference type="Proteomes" id="UP000002729"/>
    </source>
</evidence>
<feature type="non-terminal residue" evidence="8">
    <location>
        <position position="1"/>
    </location>
</feature>
<dbReference type="OrthoDB" id="166746at2759"/>
<name>F0YB04_AURAN</name>
<feature type="domain" description="Polycomb protein VEFS-Box" evidence="7">
    <location>
        <begin position="1"/>
        <end position="109"/>
    </location>
</feature>
<keyword evidence="5" id="KW-0805">Transcription regulation</keyword>
<dbReference type="RefSeq" id="XP_009037546.1">
    <property type="nucleotide sequence ID" value="XM_009039298.1"/>
</dbReference>
<dbReference type="PANTHER" id="PTHR22597">
    <property type="entry name" value="POLYCOMB GROUP PROTEIN"/>
    <property type="match status" value="1"/>
</dbReference>
<evidence type="ECO:0000256" key="3">
    <source>
        <dbReference type="ARBA" id="ARBA00022771"/>
    </source>
</evidence>
<dbReference type="OMA" id="YNIQCIF"/>
<evidence type="ECO:0000256" key="5">
    <source>
        <dbReference type="ARBA" id="ARBA00023015"/>
    </source>
</evidence>
<keyword evidence="4" id="KW-0862">Zinc</keyword>
<dbReference type="PANTHER" id="PTHR22597:SF0">
    <property type="entry name" value="POLYCOMB PROTEIN SUZ12"/>
    <property type="match status" value="1"/>
</dbReference>
<protein>
    <recommendedName>
        <fullName evidence="7">Polycomb protein VEFS-Box domain-containing protein</fullName>
    </recommendedName>
</protein>
<dbReference type="GO" id="GO:0031490">
    <property type="term" value="F:chromatin DNA binding"/>
    <property type="evidence" value="ECO:0007669"/>
    <property type="project" value="TreeGrafter"/>
</dbReference>
<dbReference type="GO" id="GO:0005634">
    <property type="term" value="C:nucleus"/>
    <property type="evidence" value="ECO:0007669"/>
    <property type="project" value="TreeGrafter"/>
</dbReference>
<comment type="similarity">
    <text evidence="1">Belongs to the VEFS (VRN2-EMF2-FIS2-SU(Z)12) family.</text>
</comment>
<evidence type="ECO:0000256" key="6">
    <source>
        <dbReference type="ARBA" id="ARBA00023163"/>
    </source>
</evidence>
<evidence type="ECO:0000259" key="7">
    <source>
        <dbReference type="Pfam" id="PF09733"/>
    </source>
</evidence>
<dbReference type="KEGG" id="aaf:AURANDRAFT_27586"/>
<dbReference type="GeneID" id="20220393"/>
<dbReference type="EMBL" id="GL833130">
    <property type="protein sequence ID" value="EGB07543.1"/>
    <property type="molecule type" value="Genomic_DNA"/>
</dbReference>
<sequence>HARTSAPIAPQLLAAGYDSDDDVDEEWRLERAEQLLEEFEDVTPQEKAFMKLWNRWVFRNPIQADRTVPRAVNAFAADLASQLVRQNLRHNLLLHLLHLWDNSLLSAQNITDCMAIVDDKAAQQLAAEGA</sequence>
<proteinExistence type="inferred from homology"/>